<gene>
    <name evidence="7" type="ORF">GCM10009798_16730</name>
</gene>
<dbReference type="SUPFAM" id="SSF47757">
    <property type="entry name" value="Chemotaxis receptor methyltransferase CheR, N-terminal domain"/>
    <property type="match status" value="1"/>
</dbReference>
<dbReference type="Gene3D" id="3.40.50.150">
    <property type="entry name" value="Vaccinia Virus protein VP39"/>
    <property type="match status" value="1"/>
</dbReference>
<dbReference type="PRINTS" id="PR00996">
    <property type="entry name" value="CHERMTFRASE"/>
</dbReference>
<dbReference type="PANTHER" id="PTHR24422:SF21">
    <property type="entry name" value="CHEMOTAXIS PROTEIN METHYLTRANSFERASE 1"/>
    <property type="match status" value="1"/>
</dbReference>
<reference evidence="7 8" key="1">
    <citation type="journal article" date="2019" name="Int. J. Syst. Evol. Microbiol.">
        <title>The Global Catalogue of Microorganisms (GCM) 10K type strain sequencing project: providing services to taxonomists for standard genome sequencing and annotation.</title>
        <authorList>
            <consortium name="The Broad Institute Genomics Platform"/>
            <consortium name="The Broad Institute Genome Sequencing Center for Infectious Disease"/>
            <person name="Wu L."/>
            <person name="Ma J."/>
        </authorList>
    </citation>
    <scope>NUCLEOTIDE SEQUENCE [LARGE SCALE GENOMIC DNA]</scope>
    <source>
        <strain evidence="7 8">JCM 15309</strain>
    </source>
</reference>
<dbReference type="InterPro" id="IPR000780">
    <property type="entry name" value="CheR_MeTrfase"/>
</dbReference>
<sequence>MTIDAIEFDWVADLVRRETAIVLGAGKEYLVETRLTPLAYDAGEPCVEEWVRRVRSGGTPHQRRAIVEALTTNETSWFRDGPVFDVLRDTVLPGLLSARGAAPVRLWSAAASTGQEAYSLAMLCHELDPHRRAEIIGTDVASAVVGQAAGGCYDRLAISRGLTAQQRAAYFQESARGWRIDPSLQRHVSFRTLNLARPFDGLPRMDLVLLRNVLIYFDAPTRLDVLRRVRSVMAPGGWLLLGTAESANDSDLFVPERIGAVTLYRPR</sequence>
<name>A0ABN2QTQ6_9ACTN</name>
<dbReference type="InterPro" id="IPR050903">
    <property type="entry name" value="Bact_Chemotaxis_MeTrfase"/>
</dbReference>
<dbReference type="InterPro" id="IPR036804">
    <property type="entry name" value="CheR_N_sf"/>
</dbReference>
<dbReference type="PROSITE" id="PS50123">
    <property type="entry name" value="CHER"/>
    <property type="match status" value="1"/>
</dbReference>
<feature type="domain" description="CheR-type methyltransferase" evidence="6">
    <location>
        <begin position="1"/>
        <end position="246"/>
    </location>
</feature>
<evidence type="ECO:0000256" key="3">
    <source>
        <dbReference type="ARBA" id="ARBA00022603"/>
    </source>
</evidence>
<dbReference type="RefSeq" id="WP_344044296.1">
    <property type="nucleotide sequence ID" value="NZ_BAAAPB010000001.1"/>
</dbReference>
<comment type="catalytic activity">
    <reaction evidence="1">
        <text>L-glutamyl-[protein] + S-adenosyl-L-methionine = [protein]-L-glutamate 5-O-methyl ester + S-adenosyl-L-homocysteine</text>
        <dbReference type="Rhea" id="RHEA:24452"/>
        <dbReference type="Rhea" id="RHEA-COMP:10208"/>
        <dbReference type="Rhea" id="RHEA-COMP:10311"/>
        <dbReference type="ChEBI" id="CHEBI:29973"/>
        <dbReference type="ChEBI" id="CHEBI:57856"/>
        <dbReference type="ChEBI" id="CHEBI:59789"/>
        <dbReference type="ChEBI" id="CHEBI:82795"/>
        <dbReference type="EC" id="2.1.1.80"/>
    </reaction>
</comment>
<dbReference type="SMART" id="SM00138">
    <property type="entry name" value="MeTrc"/>
    <property type="match status" value="1"/>
</dbReference>
<comment type="caution">
    <text evidence="7">The sequence shown here is derived from an EMBL/GenBank/DDBJ whole genome shotgun (WGS) entry which is preliminary data.</text>
</comment>
<protein>
    <recommendedName>
        <fullName evidence="2">protein-glutamate O-methyltransferase</fullName>
        <ecNumber evidence="2">2.1.1.80</ecNumber>
    </recommendedName>
</protein>
<dbReference type="Proteomes" id="UP001500571">
    <property type="component" value="Unassembled WGS sequence"/>
</dbReference>
<evidence type="ECO:0000256" key="5">
    <source>
        <dbReference type="ARBA" id="ARBA00022691"/>
    </source>
</evidence>
<keyword evidence="8" id="KW-1185">Reference proteome</keyword>
<dbReference type="PANTHER" id="PTHR24422">
    <property type="entry name" value="CHEMOTAXIS PROTEIN METHYLTRANSFERASE"/>
    <property type="match status" value="1"/>
</dbReference>
<evidence type="ECO:0000256" key="2">
    <source>
        <dbReference type="ARBA" id="ARBA00012534"/>
    </source>
</evidence>
<organism evidence="7 8">
    <name type="scientific">Nocardioides panacihumi</name>
    <dbReference type="NCBI Taxonomy" id="400774"/>
    <lineage>
        <taxon>Bacteria</taxon>
        <taxon>Bacillati</taxon>
        <taxon>Actinomycetota</taxon>
        <taxon>Actinomycetes</taxon>
        <taxon>Propionibacteriales</taxon>
        <taxon>Nocardioidaceae</taxon>
        <taxon>Nocardioides</taxon>
    </lineage>
</organism>
<evidence type="ECO:0000256" key="4">
    <source>
        <dbReference type="ARBA" id="ARBA00022679"/>
    </source>
</evidence>
<keyword evidence="5" id="KW-0949">S-adenosyl-L-methionine</keyword>
<dbReference type="InterPro" id="IPR029063">
    <property type="entry name" value="SAM-dependent_MTases_sf"/>
</dbReference>
<accession>A0ABN2QTQ6</accession>
<keyword evidence="4" id="KW-0808">Transferase</keyword>
<evidence type="ECO:0000313" key="7">
    <source>
        <dbReference type="EMBL" id="GAA1957904.1"/>
    </source>
</evidence>
<dbReference type="SUPFAM" id="SSF53335">
    <property type="entry name" value="S-adenosyl-L-methionine-dependent methyltransferases"/>
    <property type="match status" value="1"/>
</dbReference>
<dbReference type="Pfam" id="PF01739">
    <property type="entry name" value="CheR"/>
    <property type="match status" value="1"/>
</dbReference>
<evidence type="ECO:0000313" key="8">
    <source>
        <dbReference type="Proteomes" id="UP001500571"/>
    </source>
</evidence>
<proteinExistence type="predicted"/>
<dbReference type="EC" id="2.1.1.80" evidence="2"/>
<dbReference type="InterPro" id="IPR022642">
    <property type="entry name" value="CheR_C"/>
</dbReference>
<evidence type="ECO:0000256" key="1">
    <source>
        <dbReference type="ARBA" id="ARBA00001541"/>
    </source>
</evidence>
<evidence type="ECO:0000259" key="6">
    <source>
        <dbReference type="PROSITE" id="PS50123"/>
    </source>
</evidence>
<keyword evidence="3" id="KW-0489">Methyltransferase</keyword>
<dbReference type="EMBL" id="BAAAPB010000001">
    <property type="protein sequence ID" value="GAA1957904.1"/>
    <property type="molecule type" value="Genomic_DNA"/>
</dbReference>
<dbReference type="Gene3D" id="1.10.155.10">
    <property type="entry name" value="Chemotaxis receptor methyltransferase CheR, N-terminal domain"/>
    <property type="match status" value="1"/>
</dbReference>